<organism evidence="1 2">
    <name type="scientific">Musca domestica</name>
    <name type="common">House fly</name>
    <dbReference type="NCBI Taxonomy" id="7370"/>
    <lineage>
        <taxon>Eukaryota</taxon>
        <taxon>Metazoa</taxon>
        <taxon>Ecdysozoa</taxon>
        <taxon>Arthropoda</taxon>
        <taxon>Hexapoda</taxon>
        <taxon>Insecta</taxon>
        <taxon>Pterygota</taxon>
        <taxon>Neoptera</taxon>
        <taxon>Endopterygota</taxon>
        <taxon>Diptera</taxon>
        <taxon>Brachycera</taxon>
        <taxon>Muscomorpha</taxon>
        <taxon>Muscoidea</taxon>
        <taxon>Muscidae</taxon>
        <taxon>Musca</taxon>
    </lineage>
</organism>
<reference evidence="2" key="1">
    <citation type="submission" date="2025-08" db="UniProtKB">
        <authorList>
            <consortium name="RefSeq"/>
        </authorList>
    </citation>
    <scope>IDENTIFICATION</scope>
    <source>
        <strain evidence="2">Aabys</strain>
        <tissue evidence="2">Whole body</tissue>
    </source>
</reference>
<protein>
    <submittedName>
        <fullName evidence="2">Uncharacterized protein LOC131803143</fullName>
    </submittedName>
</protein>
<gene>
    <name evidence="2" type="primary">LOC131803143</name>
</gene>
<evidence type="ECO:0000313" key="2">
    <source>
        <dbReference type="RefSeq" id="XP_058980200.1"/>
    </source>
</evidence>
<dbReference type="RefSeq" id="XP_058980200.1">
    <property type="nucleotide sequence ID" value="XM_059124217.1"/>
</dbReference>
<accession>A0ABM3V351</accession>
<proteinExistence type="predicted"/>
<dbReference type="Proteomes" id="UP001652621">
    <property type="component" value="Unplaced"/>
</dbReference>
<keyword evidence="1" id="KW-1185">Reference proteome</keyword>
<dbReference type="Pfam" id="PF06477">
    <property type="entry name" value="DUF1091"/>
    <property type="match status" value="1"/>
</dbReference>
<sequence>MLLFLRTQIFLLFVGFFNFGHCQIFRVISYRHELDANYIKWTTLDLFNQTINGCVVLARDMEKFLLRIEAVSKTKKNAKPWTLFNITVDGCSVLGDGRKNKPIYLVDTVVRAVKKQNPRMPQQCPMKKDTEYCYDNFTMSSIKFTHVLPHIEANINISLWRMSVASRGTLNYL</sequence>
<evidence type="ECO:0000313" key="1">
    <source>
        <dbReference type="Proteomes" id="UP001652621"/>
    </source>
</evidence>
<name>A0ABM3V351_MUSDO</name>
<dbReference type="InterPro" id="IPR010512">
    <property type="entry name" value="DUF1091"/>
</dbReference>
<dbReference type="GeneID" id="131803143"/>